<gene>
    <name evidence="2" type="ORF">ETB97_007048</name>
</gene>
<sequence length="155" mass="17146">MTPSISKIPALALSLYASHTLAEPWKAIDADFADPGGIKTDGDYAFRRFHNLGRLGRSRRAAGSLSQLVWAPDVIQRVSLHTSLQSVTGVLLLTEYDRTTEHSSCTTPPRRAKTRAHLALALQRRPQSPVPTLPSRTFWPVTSTEARILRKASNF</sequence>
<comment type="caution">
    <text evidence="2">The sequence shown here is derived from an EMBL/GenBank/DDBJ whole genome shotgun (WGS) entry which is preliminary data.</text>
</comment>
<reference evidence="2 3" key="1">
    <citation type="submission" date="2019-04" db="EMBL/GenBank/DDBJ databases">
        <title>Aspergillus burnettii sp. nov., novel species from soil in southeast Queensland.</title>
        <authorList>
            <person name="Gilchrist C.L.M."/>
            <person name="Pitt J.I."/>
            <person name="Lange L."/>
            <person name="Lacey H.J."/>
            <person name="Vuong D."/>
            <person name="Midgley D.J."/>
            <person name="Greenfield P."/>
            <person name="Bradbury M."/>
            <person name="Lacey E."/>
            <person name="Busk P.K."/>
            <person name="Pilgaard B."/>
            <person name="Chooi Y.H."/>
            <person name="Piggott A.M."/>
        </authorList>
    </citation>
    <scope>NUCLEOTIDE SEQUENCE [LARGE SCALE GENOMIC DNA]</scope>
    <source>
        <strain evidence="2 3">FRR 5400</strain>
    </source>
</reference>
<evidence type="ECO:0000256" key="1">
    <source>
        <dbReference type="SAM" id="SignalP"/>
    </source>
</evidence>
<accession>A0A8H5ZWR3</accession>
<keyword evidence="1" id="KW-0732">Signal</keyword>
<dbReference type="Proteomes" id="UP000541154">
    <property type="component" value="Unassembled WGS sequence"/>
</dbReference>
<organism evidence="2 3">
    <name type="scientific">Petromyces alliaceus</name>
    <name type="common">Aspergillus alliaceus</name>
    <dbReference type="NCBI Taxonomy" id="209559"/>
    <lineage>
        <taxon>Eukaryota</taxon>
        <taxon>Fungi</taxon>
        <taxon>Dikarya</taxon>
        <taxon>Ascomycota</taxon>
        <taxon>Pezizomycotina</taxon>
        <taxon>Eurotiomycetes</taxon>
        <taxon>Eurotiomycetidae</taxon>
        <taxon>Eurotiales</taxon>
        <taxon>Aspergillaceae</taxon>
        <taxon>Aspergillus</taxon>
        <taxon>Aspergillus subgen. Circumdati</taxon>
    </lineage>
</organism>
<protein>
    <submittedName>
        <fullName evidence="2">Uncharacterized protein</fullName>
    </submittedName>
</protein>
<proteinExistence type="predicted"/>
<feature type="chain" id="PRO_5034922343" evidence="1">
    <location>
        <begin position="23"/>
        <end position="155"/>
    </location>
</feature>
<keyword evidence="3" id="KW-1185">Reference proteome</keyword>
<dbReference type="AlphaFoldDB" id="A0A8H5ZWR3"/>
<dbReference type="EMBL" id="SPNV01000303">
    <property type="protein sequence ID" value="KAF5856659.1"/>
    <property type="molecule type" value="Genomic_DNA"/>
</dbReference>
<evidence type="ECO:0000313" key="2">
    <source>
        <dbReference type="EMBL" id="KAF5856659.1"/>
    </source>
</evidence>
<feature type="signal peptide" evidence="1">
    <location>
        <begin position="1"/>
        <end position="22"/>
    </location>
</feature>
<evidence type="ECO:0000313" key="3">
    <source>
        <dbReference type="Proteomes" id="UP000541154"/>
    </source>
</evidence>
<name>A0A8H5ZWR3_PETAA</name>